<organism evidence="2 3">
    <name type="scientific">Nesterenkonia rhizosphaerae</name>
    <dbReference type="NCBI Taxonomy" id="1348272"/>
    <lineage>
        <taxon>Bacteria</taxon>
        <taxon>Bacillati</taxon>
        <taxon>Actinomycetota</taxon>
        <taxon>Actinomycetes</taxon>
        <taxon>Micrococcales</taxon>
        <taxon>Micrococcaceae</taxon>
        <taxon>Nesterenkonia</taxon>
    </lineage>
</organism>
<dbReference type="EMBL" id="BAABLW010000007">
    <property type="protein sequence ID" value="GAA4920573.1"/>
    <property type="molecule type" value="Genomic_DNA"/>
</dbReference>
<evidence type="ECO:0000256" key="1">
    <source>
        <dbReference type="SAM" id="MobiDB-lite"/>
    </source>
</evidence>
<evidence type="ECO:0000313" key="3">
    <source>
        <dbReference type="Proteomes" id="UP001500368"/>
    </source>
</evidence>
<accession>A0ABP9G083</accession>
<feature type="region of interest" description="Disordered" evidence="1">
    <location>
        <begin position="36"/>
        <end position="61"/>
    </location>
</feature>
<keyword evidence="3" id="KW-1185">Reference proteome</keyword>
<gene>
    <name evidence="2" type="ORF">GCM10025790_15820</name>
</gene>
<sequence>MRVTPWESPGPERMFCHIVVVAWSLREAEDELLAPEDDELEPEVSEPEVFEPVDALLEPDD</sequence>
<comment type="caution">
    <text evidence="2">The sequence shown here is derived from an EMBL/GenBank/DDBJ whole genome shotgun (WGS) entry which is preliminary data.</text>
</comment>
<evidence type="ECO:0000313" key="2">
    <source>
        <dbReference type="EMBL" id="GAA4920573.1"/>
    </source>
</evidence>
<reference evidence="3" key="1">
    <citation type="journal article" date="2019" name="Int. J. Syst. Evol. Microbiol.">
        <title>The Global Catalogue of Microorganisms (GCM) 10K type strain sequencing project: providing services to taxonomists for standard genome sequencing and annotation.</title>
        <authorList>
            <consortium name="The Broad Institute Genomics Platform"/>
            <consortium name="The Broad Institute Genome Sequencing Center for Infectious Disease"/>
            <person name="Wu L."/>
            <person name="Ma J."/>
        </authorList>
    </citation>
    <scope>NUCLEOTIDE SEQUENCE [LARGE SCALE GENOMIC DNA]</scope>
    <source>
        <strain evidence="3">JCM 19129</strain>
    </source>
</reference>
<dbReference type="Proteomes" id="UP001500368">
    <property type="component" value="Unassembled WGS sequence"/>
</dbReference>
<name>A0ABP9G083_9MICC</name>
<protein>
    <submittedName>
        <fullName evidence="2">Uncharacterized protein</fullName>
    </submittedName>
</protein>
<proteinExistence type="predicted"/>